<comment type="caution">
    <text evidence="9">The sequence shown here is derived from an EMBL/GenBank/DDBJ whole genome shotgun (WGS) entry which is preliminary data.</text>
</comment>
<dbReference type="Proteomes" id="UP001152797">
    <property type="component" value="Unassembled WGS sequence"/>
</dbReference>
<dbReference type="SUPFAM" id="SSF51206">
    <property type="entry name" value="cAMP-binding domain-like"/>
    <property type="match status" value="1"/>
</dbReference>
<comment type="subcellular location">
    <subcellularLocation>
        <location evidence="1">Membrane</location>
        <topology evidence="1">Multi-pass membrane protein</topology>
    </subcellularLocation>
</comment>
<dbReference type="InterPro" id="IPR005821">
    <property type="entry name" value="Ion_trans_dom"/>
</dbReference>
<gene>
    <name evidence="9" type="ORF">C1SCF055_LOCUS21464</name>
</gene>
<dbReference type="GO" id="GO:0005216">
    <property type="term" value="F:monoatomic ion channel activity"/>
    <property type="evidence" value="ECO:0007669"/>
    <property type="project" value="InterPro"/>
</dbReference>
<protein>
    <submittedName>
        <fullName evidence="11">Cyclic nucleotide-binding domain-containing protein</fullName>
    </submittedName>
</protein>
<feature type="transmembrane region" description="Helical" evidence="7">
    <location>
        <begin position="224"/>
        <end position="245"/>
    </location>
</feature>
<feature type="transmembrane region" description="Helical" evidence="7">
    <location>
        <begin position="341"/>
        <end position="370"/>
    </location>
</feature>
<keyword evidence="4 7" id="KW-1133">Transmembrane helix</keyword>
<reference evidence="10" key="2">
    <citation type="submission" date="2024-04" db="EMBL/GenBank/DDBJ databases">
        <authorList>
            <person name="Chen Y."/>
            <person name="Shah S."/>
            <person name="Dougan E. K."/>
            <person name="Thang M."/>
            <person name="Chan C."/>
        </authorList>
    </citation>
    <scope>NUCLEOTIDE SEQUENCE [LARGE SCALE GENOMIC DNA]</scope>
</reference>
<dbReference type="EMBL" id="CAMXCT030002001">
    <property type="protein sequence ID" value="CAL4782160.1"/>
    <property type="molecule type" value="Genomic_DNA"/>
</dbReference>
<dbReference type="InterPro" id="IPR000595">
    <property type="entry name" value="cNMP-bd_dom"/>
</dbReference>
<proteinExistence type="predicted"/>
<dbReference type="GO" id="GO:0016020">
    <property type="term" value="C:membrane"/>
    <property type="evidence" value="ECO:0007669"/>
    <property type="project" value="UniProtKB-SubCell"/>
</dbReference>
<dbReference type="Gene3D" id="2.60.120.10">
    <property type="entry name" value="Jelly Rolls"/>
    <property type="match status" value="1"/>
</dbReference>
<keyword evidence="6 7" id="KW-0472">Membrane</keyword>
<keyword evidence="12" id="KW-1185">Reference proteome</keyword>
<evidence type="ECO:0000256" key="4">
    <source>
        <dbReference type="ARBA" id="ARBA00022989"/>
    </source>
</evidence>
<dbReference type="PROSITE" id="PS50042">
    <property type="entry name" value="CNMP_BINDING_3"/>
    <property type="match status" value="1"/>
</dbReference>
<keyword evidence="5" id="KW-0406">Ion transport</keyword>
<reference evidence="9" key="1">
    <citation type="submission" date="2022-10" db="EMBL/GenBank/DDBJ databases">
        <authorList>
            <person name="Chen Y."/>
            <person name="Dougan E. K."/>
            <person name="Chan C."/>
            <person name="Rhodes N."/>
            <person name="Thang M."/>
        </authorList>
    </citation>
    <scope>NUCLEOTIDE SEQUENCE</scope>
</reference>
<dbReference type="PANTHER" id="PTHR47823">
    <property type="entry name" value="ION_TRANS DOMAIN-CONTAINING PROTEIN"/>
    <property type="match status" value="1"/>
</dbReference>
<name>A0A9P1FZY7_9DINO</name>
<evidence type="ECO:0000256" key="3">
    <source>
        <dbReference type="ARBA" id="ARBA00022692"/>
    </source>
</evidence>
<evidence type="ECO:0000313" key="11">
    <source>
        <dbReference type="EMBL" id="CAL4782160.1"/>
    </source>
</evidence>
<dbReference type="Gene3D" id="1.10.287.70">
    <property type="match status" value="1"/>
</dbReference>
<evidence type="ECO:0000256" key="1">
    <source>
        <dbReference type="ARBA" id="ARBA00004141"/>
    </source>
</evidence>
<keyword evidence="2" id="KW-0813">Transport</keyword>
<evidence type="ECO:0000256" key="5">
    <source>
        <dbReference type="ARBA" id="ARBA00023065"/>
    </source>
</evidence>
<feature type="domain" description="Cyclic nucleotide-binding" evidence="8">
    <location>
        <begin position="555"/>
        <end position="658"/>
    </location>
</feature>
<evidence type="ECO:0000256" key="7">
    <source>
        <dbReference type="SAM" id="Phobius"/>
    </source>
</evidence>
<dbReference type="OrthoDB" id="416476at2759"/>
<evidence type="ECO:0000259" key="8">
    <source>
        <dbReference type="PROSITE" id="PS50042"/>
    </source>
</evidence>
<dbReference type="InterPro" id="IPR018490">
    <property type="entry name" value="cNMP-bd_dom_sf"/>
</dbReference>
<dbReference type="EMBL" id="CAMXCT010002001">
    <property type="protein sequence ID" value="CAI3994848.1"/>
    <property type="molecule type" value="Genomic_DNA"/>
</dbReference>
<dbReference type="Pfam" id="PF00520">
    <property type="entry name" value="Ion_trans"/>
    <property type="match status" value="1"/>
</dbReference>
<evidence type="ECO:0000256" key="6">
    <source>
        <dbReference type="ARBA" id="ARBA00023136"/>
    </source>
</evidence>
<organism evidence="9">
    <name type="scientific">Cladocopium goreaui</name>
    <dbReference type="NCBI Taxonomy" id="2562237"/>
    <lineage>
        <taxon>Eukaryota</taxon>
        <taxon>Sar</taxon>
        <taxon>Alveolata</taxon>
        <taxon>Dinophyceae</taxon>
        <taxon>Suessiales</taxon>
        <taxon>Symbiodiniaceae</taxon>
        <taxon>Cladocopium</taxon>
    </lineage>
</organism>
<evidence type="ECO:0000313" key="10">
    <source>
        <dbReference type="EMBL" id="CAL1148223.1"/>
    </source>
</evidence>
<feature type="transmembrane region" description="Helical" evidence="7">
    <location>
        <begin position="189"/>
        <end position="212"/>
    </location>
</feature>
<dbReference type="PANTHER" id="PTHR47823:SF9">
    <property type="entry name" value="CHROMOSOME UNDETERMINED SCAFFOLD_10, WHOLE GENOME SHOTGUN SEQUENCE"/>
    <property type="match status" value="1"/>
</dbReference>
<evidence type="ECO:0000256" key="2">
    <source>
        <dbReference type="ARBA" id="ARBA00022448"/>
    </source>
</evidence>
<dbReference type="SUPFAM" id="SSF81324">
    <property type="entry name" value="Voltage-gated potassium channels"/>
    <property type="match status" value="1"/>
</dbReference>
<feature type="transmembrane region" description="Helical" evidence="7">
    <location>
        <begin position="451"/>
        <end position="476"/>
    </location>
</feature>
<dbReference type="InterPro" id="IPR014710">
    <property type="entry name" value="RmlC-like_jellyroll"/>
</dbReference>
<accession>A0A9P1FZY7</accession>
<keyword evidence="3 7" id="KW-0812">Transmembrane</keyword>
<evidence type="ECO:0000313" key="9">
    <source>
        <dbReference type="EMBL" id="CAI3994848.1"/>
    </source>
</evidence>
<evidence type="ECO:0000313" key="12">
    <source>
        <dbReference type="Proteomes" id="UP001152797"/>
    </source>
</evidence>
<sequence length="729" mass="82975">MPNADTWEEQLAFQKVRTFALDSSRLLELQVSLLQNYICEQTPEGTYHAVRYVSEAVEEVFETIHGLQLKLACENLPAPGRVKAGVAAIEADTVASTEAEAETAPKPSLRPRQLLPRSERKIFLTEDDDDLDQASSRDEPGLTMQKAVSNAQESVASIAESVVLSIKSEEVQSAICPHGLLSPRWWGKLVWDFLVMFLVLMDATVLPYQLTFKSTFDPDDFDVVWLWITTLIFGIDVVISFNTAVEATEKDVHVAPGSLILDRSVIAKKCLRGWFAIDFGSTVPWSQLAELLTTGEDSGSAQLTRLTKVVKFVRLLRLMRMLRLAKLGAIWERIEARIGSIFFVQCVALIRVLLVVIGICHWNACIFWLVGLPRNLFSELLDDDLQEQYLNSPHWTTVWRVTEAQVNGSADAWRWIDRPMAEKYVFCFYWTLGVMRTMPAEVTPVNLPERLFVLIFMFFALSAFAICVSLITQAFFKISDRRRAFNEELAAVRMHLQKTAVEEPIQLKVKAYLRYIFDRRRIQAKEANLLNILPEQLKIQVRRSQMRMHLQKIPLMREVEWDSFEKVLDSLETFDLMQGDEVNGAGSPATAAWVLVFGRLRIVKRIIMMSSDTAINDLDIAPLIVDEHCLEDENTVLSRITAIAAESSELIRVDKVKFFKCISETRRKSLHVRGTALYRVKKSTIEDSGMRPRRTTKMTIGSTDHIRNGERTDVLSDVNHGVITIWLFI</sequence>
<dbReference type="EMBL" id="CAMXCT020002001">
    <property type="protein sequence ID" value="CAL1148223.1"/>
    <property type="molecule type" value="Genomic_DNA"/>
</dbReference>
<dbReference type="AlphaFoldDB" id="A0A9P1FZY7"/>